<dbReference type="Proteomes" id="UP000224854">
    <property type="component" value="Unassembled WGS sequence"/>
</dbReference>
<dbReference type="EMBL" id="NJEU01000197">
    <property type="protein sequence ID" value="PHH79101.1"/>
    <property type="molecule type" value="Genomic_DNA"/>
</dbReference>
<keyword evidence="7" id="KW-0124">Carnitine biosynthesis</keyword>
<evidence type="ECO:0000256" key="4">
    <source>
        <dbReference type="ARBA" id="ARBA00008654"/>
    </source>
</evidence>
<evidence type="ECO:0000256" key="3">
    <source>
        <dbReference type="ARBA" id="ARBA00005022"/>
    </source>
</evidence>
<evidence type="ECO:0000256" key="12">
    <source>
        <dbReference type="ARBA" id="ARBA00031778"/>
    </source>
</evidence>
<dbReference type="EC" id="1.14.11.8" evidence="5"/>
<evidence type="ECO:0000256" key="15">
    <source>
        <dbReference type="ARBA" id="ARBA00049334"/>
    </source>
</evidence>
<evidence type="ECO:0000256" key="9">
    <source>
        <dbReference type="ARBA" id="ARBA00023002"/>
    </source>
</evidence>
<evidence type="ECO:0000256" key="10">
    <source>
        <dbReference type="ARBA" id="ARBA00023004"/>
    </source>
</evidence>
<sequence>MGVKAAFTIPNDASRINVDNARLDEFKLMVAWKGSWIWFSVDESDGRFKSRGFHATRIRDGCNCSKCRDPTSGNKLFSTADIPPDLEVLRVEEEPLVGLRITFSEPEGSGEEAQHETMVPWSDVQYWTANRRLRRWGHLPTMAAVRRRFKPFFWKSAQVEKQMKRVSWEELQGPKGVFKVLEQVTRLGLVVVTDVPPERDAVEAVARRLGPLRETFYGRTFEVRVKADADNVAYTGRALPLHQDLLYLSPPPRIQLLHCYDDGGAAQTPTVFCDAERIGRILLLLRMQYPVLDPLFTDPVPYTYRADGHYYHNEHPVIDIDWRDQAYRQLWWSPPFAGHQQVAEYSLGPWIHAAHFLAALAKHPSNTFSLDLEAGQCVIFDNLRLLHGRPAIPPGRGPGAAERLLYGTYIAPDDFYSAVLNLVDIPSIMKFRRFTKDISVEPDLGQIRAHLGALQQAAQDNPQIGLRRQPPTDEQAHAIQTRSGRWRLNGAASHKELSSKPQVW</sequence>
<comment type="function">
    <text evidence="14">Converts trimethyllysine (TML) into hydroxytrimethyllysine (HTML).</text>
</comment>
<comment type="catalytic activity">
    <reaction evidence="15">
        <text>N(6),N(6),N(6)-trimethyl-L-lysine + 2-oxoglutarate + O2 = (3S)-3-hydroxy-N(6),N(6),N(6)-trimethyl-L-lysine + succinate + CO2</text>
        <dbReference type="Rhea" id="RHEA:14181"/>
        <dbReference type="ChEBI" id="CHEBI:15379"/>
        <dbReference type="ChEBI" id="CHEBI:16526"/>
        <dbReference type="ChEBI" id="CHEBI:16810"/>
        <dbReference type="ChEBI" id="CHEBI:30031"/>
        <dbReference type="ChEBI" id="CHEBI:58100"/>
        <dbReference type="ChEBI" id="CHEBI:141499"/>
        <dbReference type="EC" id="1.14.11.8"/>
    </reaction>
</comment>
<evidence type="ECO:0000259" key="16">
    <source>
        <dbReference type="Pfam" id="PF02668"/>
    </source>
</evidence>
<dbReference type="GO" id="GO:0050353">
    <property type="term" value="F:trimethyllysine dioxygenase activity"/>
    <property type="evidence" value="ECO:0007669"/>
    <property type="project" value="UniProtKB-EC"/>
</dbReference>
<name>A0A2C5ZIR3_9HYPO</name>
<evidence type="ECO:0000256" key="13">
    <source>
        <dbReference type="ARBA" id="ARBA00032283"/>
    </source>
</evidence>
<dbReference type="InterPro" id="IPR050411">
    <property type="entry name" value="AlphaKG_dependent_hydroxylases"/>
</dbReference>
<evidence type="ECO:0000256" key="11">
    <source>
        <dbReference type="ARBA" id="ARBA00030363"/>
    </source>
</evidence>
<comment type="similarity">
    <text evidence="4">Belongs to the gamma-BBH/TMLD family.</text>
</comment>
<dbReference type="OrthoDB" id="406634at2759"/>
<evidence type="ECO:0000256" key="5">
    <source>
        <dbReference type="ARBA" id="ARBA00012267"/>
    </source>
</evidence>
<dbReference type="InterPro" id="IPR042098">
    <property type="entry name" value="TauD-like_sf"/>
</dbReference>
<protein>
    <recommendedName>
        <fullName evidence="5">trimethyllysine dioxygenase</fullName>
        <ecNumber evidence="5">1.14.11.8</ecNumber>
    </recommendedName>
    <alternativeName>
        <fullName evidence="12">Epsilon-trimethyllysine 2-oxoglutarate dioxygenase</fullName>
    </alternativeName>
    <alternativeName>
        <fullName evidence="11">TML hydroxylase</fullName>
    </alternativeName>
    <alternativeName>
        <fullName evidence="13">TML-alpha-ketoglutarate dioxygenase</fullName>
    </alternativeName>
</protein>
<evidence type="ECO:0000256" key="14">
    <source>
        <dbReference type="ARBA" id="ARBA00046008"/>
    </source>
</evidence>
<feature type="domain" description="Gamma-butyrobetaine hydroxylase-like N-terminal" evidence="17">
    <location>
        <begin position="52"/>
        <end position="105"/>
    </location>
</feature>
<dbReference type="Gene3D" id="3.30.2020.30">
    <property type="match status" value="1"/>
</dbReference>
<proteinExistence type="inferred from homology"/>
<dbReference type="SUPFAM" id="SSF51197">
    <property type="entry name" value="Clavaminate synthase-like"/>
    <property type="match status" value="1"/>
</dbReference>
<comment type="pathway">
    <text evidence="3">Amine and polyamine biosynthesis; carnitine biosynthesis.</text>
</comment>
<dbReference type="InterPro" id="IPR010376">
    <property type="entry name" value="GBBH-like_N"/>
</dbReference>
<comment type="cofactor">
    <cofactor evidence="1">
        <name>Fe(2+)</name>
        <dbReference type="ChEBI" id="CHEBI:29033"/>
    </cofactor>
</comment>
<dbReference type="GO" id="GO:0046872">
    <property type="term" value="F:metal ion binding"/>
    <property type="evidence" value="ECO:0007669"/>
    <property type="project" value="UniProtKB-KW"/>
</dbReference>
<dbReference type="Pfam" id="PF02668">
    <property type="entry name" value="TauD"/>
    <property type="match status" value="1"/>
</dbReference>
<evidence type="ECO:0000259" key="17">
    <source>
        <dbReference type="Pfam" id="PF06155"/>
    </source>
</evidence>
<dbReference type="InterPro" id="IPR003819">
    <property type="entry name" value="TauD/TfdA-like"/>
</dbReference>
<evidence type="ECO:0000313" key="18">
    <source>
        <dbReference type="EMBL" id="PHH79101.1"/>
    </source>
</evidence>
<evidence type="ECO:0000256" key="6">
    <source>
        <dbReference type="ARBA" id="ARBA00022723"/>
    </source>
</evidence>
<feature type="domain" description="TauD/TfdA-like" evidence="16">
    <location>
        <begin position="167"/>
        <end position="409"/>
    </location>
</feature>
<keyword evidence="9" id="KW-0560">Oxidoreductase</keyword>
<dbReference type="Gene3D" id="3.60.130.10">
    <property type="entry name" value="Clavaminate synthase-like"/>
    <property type="match status" value="1"/>
</dbReference>
<dbReference type="PANTHER" id="PTHR10696:SF51">
    <property type="entry name" value="TRIMETHYLLYSINE DIOXYGENASE, MITOCHONDRIAL"/>
    <property type="match status" value="1"/>
</dbReference>
<evidence type="ECO:0000313" key="19">
    <source>
        <dbReference type="Proteomes" id="UP000224854"/>
    </source>
</evidence>
<evidence type="ECO:0000256" key="2">
    <source>
        <dbReference type="ARBA" id="ARBA00001961"/>
    </source>
</evidence>
<evidence type="ECO:0000256" key="1">
    <source>
        <dbReference type="ARBA" id="ARBA00001954"/>
    </source>
</evidence>
<dbReference type="Pfam" id="PF06155">
    <property type="entry name" value="GBBH-like_N"/>
    <property type="match status" value="1"/>
</dbReference>
<dbReference type="GO" id="GO:0045329">
    <property type="term" value="P:carnitine biosynthetic process"/>
    <property type="evidence" value="ECO:0007669"/>
    <property type="project" value="UniProtKB-KW"/>
</dbReference>
<dbReference type="GO" id="GO:0005739">
    <property type="term" value="C:mitochondrion"/>
    <property type="evidence" value="ECO:0007669"/>
    <property type="project" value="TreeGrafter"/>
</dbReference>
<evidence type="ECO:0000256" key="7">
    <source>
        <dbReference type="ARBA" id="ARBA00022873"/>
    </source>
</evidence>
<accession>A0A2C5ZIR3</accession>
<evidence type="ECO:0000256" key="8">
    <source>
        <dbReference type="ARBA" id="ARBA00022964"/>
    </source>
</evidence>
<gene>
    <name evidence="18" type="ORF">CDD82_2592</name>
</gene>
<keyword evidence="6" id="KW-0479">Metal-binding</keyword>
<keyword evidence="8" id="KW-0223">Dioxygenase</keyword>
<organism evidence="18 19">
    <name type="scientific">Ophiocordyceps australis</name>
    <dbReference type="NCBI Taxonomy" id="1399860"/>
    <lineage>
        <taxon>Eukaryota</taxon>
        <taxon>Fungi</taxon>
        <taxon>Dikarya</taxon>
        <taxon>Ascomycota</taxon>
        <taxon>Pezizomycotina</taxon>
        <taxon>Sordariomycetes</taxon>
        <taxon>Hypocreomycetidae</taxon>
        <taxon>Hypocreales</taxon>
        <taxon>Ophiocordycipitaceae</taxon>
        <taxon>Ophiocordyceps</taxon>
    </lineage>
</organism>
<dbReference type="AlphaFoldDB" id="A0A2C5ZIR3"/>
<dbReference type="PANTHER" id="PTHR10696">
    <property type="entry name" value="GAMMA-BUTYROBETAINE HYDROXYLASE-RELATED"/>
    <property type="match status" value="1"/>
</dbReference>
<keyword evidence="19" id="KW-1185">Reference proteome</keyword>
<dbReference type="InterPro" id="IPR038492">
    <property type="entry name" value="GBBH-like_N_sf"/>
</dbReference>
<comment type="cofactor">
    <cofactor evidence="2">
        <name>L-ascorbate</name>
        <dbReference type="ChEBI" id="CHEBI:38290"/>
    </cofactor>
</comment>
<comment type="caution">
    <text evidence="18">The sequence shown here is derived from an EMBL/GenBank/DDBJ whole genome shotgun (WGS) entry which is preliminary data.</text>
</comment>
<keyword evidence="10" id="KW-0408">Iron</keyword>
<reference evidence="18 19" key="1">
    <citation type="submission" date="2017-06" db="EMBL/GenBank/DDBJ databases">
        <title>Ant-infecting Ophiocordyceps genomes reveal a high diversity of potential behavioral manipulation genes and a possible major role for enterotoxins.</title>
        <authorList>
            <person name="De Bekker C."/>
            <person name="Evans H.C."/>
            <person name="Brachmann A."/>
            <person name="Hughes D.P."/>
        </authorList>
    </citation>
    <scope>NUCLEOTIDE SEQUENCE [LARGE SCALE GENOMIC DNA]</scope>
    <source>
        <strain evidence="18 19">1348a</strain>
    </source>
</reference>